<gene>
    <name evidence="4" type="ORF">K8V70_05460</name>
</gene>
<dbReference type="SUPFAM" id="SSF53187">
    <property type="entry name" value="Zn-dependent exopeptidases"/>
    <property type="match status" value="1"/>
</dbReference>
<accession>A0A921LTF4</accession>
<reference evidence="4" key="2">
    <citation type="submission" date="2021-09" db="EMBL/GenBank/DDBJ databases">
        <authorList>
            <person name="Gilroy R."/>
        </authorList>
    </citation>
    <scope>NUCLEOTIDE SEQUENCE</scope>
    <source>
        <strain evidence="4">ChiHjej13B12-9602</strain>
    </source>
</reference>
<dbReference type="Pfam" id="PF01546">
    <property type="entry name" value="Peptidase_M20"/>
    <property type="match status" value="1"/>
</dbReference>
<dbReference type="Pfam" id="PF07687">
    <property type="entry name" value="M20_dimer"/>
    <property type="match status" value="1"/>
</dbReference>
<comment type="caution">
    <text evidence="4">The sequence shown here is derived from an EMBL/GenBank/DDBJ whole genome shotgun (WGS) entry which is preliminary data.</text>
</comment>
<dbReference type="Proteomes" id="UP000753256">
    <property type="component" value="Unassembled WGS sequence"/>
</dbReference>
<protein>
    <submittedName>
        <fullName evidence="4">M20/M25/M40 family metallo-hydrolase</fullName>
    </submittedName>
</protein>
<dbReference type="RefSeq" id="WP_273189994.1">
    <property type="nucleotide sequence ID" value="NZ_DYUZ01000022.1"/>
</dbReference>
<sequence length="397" mass="43398">MITVEEIKDMVARNRDEAIGFFQACVQTPSVTGDEAAMGEVMVDFLDREGFEPRVYEKEAGRPNVVAEWVGSKPGKRFVWNGHMDVFPPVEGDPGLYGPWSGKIVDGYLYGRGSVDMKSGVCAAVMATTFLKRMGFDPVGSILMTWVSDEENTGNAGTKFLLEKGLIQGDFGLDPEPTSGRVLVRHCGGINVRVTYRSETEHTSLPHPNIDALEKTVNAAQALIELGRKVSYFDESTQAWSKLSVTMMGSGNTVNMYPSEGHLVIDRRLVPGEVIADAHAQIKHALDELAAQHPGEDYAYEYEIMGEYPPLVVDEDEEIVRLCKEAFHAVTGSTTEAYSRGGASDASDIVEAAGIPMPNFSMGDEYGESTMPNEKMSIDGYLVNIELFMALLVKALS</sequence>
<dbReference type="InterPro" id="IPR002933">
    <property type="entry name" value="Peptidase_M20"/>
</dbReference>
<evidence type="ECO:0000256" key="1">
    <source>
        <dbReference type="ARBA" id="ARBA00022723"/>
    </source>
</evidence>
<organism evidence="4 5">
    <name type="scientific">Enorma phocaeensis</name>
    <dbReference type="NCBI Taxonomy" id="1871019"/>
    <lineage>
        <taxon>Bacteria</taxon>
        <taxon>Bacillati</taxon>
        <taxon>Actinomycetota</taxon>
        <taxon>Coriobacteriia</taxon>
        <taxon>Coriobacteriales</taxon>
        <taxon>Coriobacteriaceae</taxon>
        <taxon>Enorma</taxon>
    </lineage>
</organism>
<name>A0A921LTF4_9ACTN</name>
<dbReference type="EMBL" id="DYUZ01000022">
    <property type="protein sequence ID" value="HJG37291.1"/>
    <property type="molecule type" value="Genomic_DNA"/>
</dbReference>
<evidence type="ECO:0000259" key="3">
    <source>
        <dbReference type="Pfam" id="PF07687"/>
    </source>
</evidence>
<keyword evidence="2" id="KW-0378">Hydrolase</keyword>
<proteinExistence type="predicted"/>
<evidence type="ECO:0000313" key="5">
    <source>
        <dbReference type="Proteomes" id="UP000753256"/>
    </source>
</evidence>
<dbReference type="InterPro" id="IPR050072">
    <property type="entry name" value="Peptidase_M20A"/>
</dbReference>
<dbReference type="InterPro" id="IPR011650">
    <property type="entry name" value="Peptidase_M20_dimer"/>
</dbReference>
<evidence type="ECO:0000256" key="2">
    <source>
        <dbReference type="ARBA" id="ARBA00022801"/>
    </source>
</evidence>
<dbReference type="AlphaFoldDB" id="A0A921LTF4"/>
<dbReference type="SUPFAM" id="SSF55031">
    <property type="entry name" value="Bacterial exopeptidase dimerisation domain"/>
    <property type="match status" value="1"/>
</dbReference>
<keyword evidence="1" id="KW-0479">Metal-binding</keyword>
<dbReference type="PANTHER" id="PTHR43808">
    <property type="entry name" value="ACETYLORNITHINE DEACETYLASE"/>
    <property type="match status" value="1"/>
</dbReference>
<reference evidence="4" key="1">
    <citation type="journal article" date="2021" name="PeerJ">
        <title>Extensive microbial diversity within the chicken gut microbiome revealed by metagenomics and culture.</title>
        <authorList>
            <person name="Gilroy R."/>
            <person name="Ravi A."/>
            <person name="Getino M."/>
            <person name="Pursley I."/>
            <person name="Horton D.L."/>
            <person name="Alikhan N.F."/>
            <person name="Baker D."/>
            <person name="Gharbi K."/>
            <person name="Hall N."/>
            <person name="Watson M."/>
            <person name="Adriaenssens E.M."/>
            <person name="Foster-Nyarko E."/>
            <person name="Jarju S."/>
            <person name="Secka A."/>
            <person name="Antonio M."/>
            <person name="Oren A."/>
            <person name="Chaudhuri R.R."/>
            <person name="La Ragione R."/>
            <person name="Hildebrand F."/>
            <person name="Pallen M.J."/>
        </authorList>
    </citation>
    <scope>NUCLEOTIDE SEQUENCE</scope>
    <source>
        <strain evidence="4">ChiHjej13B12-9602</strain>
    </source>
</reference>
<dbReference type="GO" id="GO:0046872">
    <property type="term" value="F:metal ion binding"/>
    <property type="evidence" value="ECO:0007669"/>
    <property type="project" value="UniProtKB-KW"/>
</dbReference>
<feature type="domain" description="Peptidase M20 dimerisation" evidence="3">
    <location>
        <begin position="186"/>
        <end position="292"/>
    </location>
</feature>
<evidence type="ECO:0000313" key="4">
    <source>
        <dbReference type="EMBL" id="HJG37291.1"/>
    </source>
</evidence>
<dbReference type="Gene3D" id="3.40.630.10">
    <property type="entry name" value="Zn peptidases"/>
    <property type="match status" value="2"/>
</dbReference>
<dbReference type="GO" id="GO:0016787">
    <property type="term" value="F:hydrolase activity"/>
    <property type="evidence" value="ECO:0007669"/>
    <property type="project" value="UniProtKB-KW"/>
</dbReference>
<dbReference type="InterPro" id="IPR036264">
    <property type="entry name" value="Bact_exopeptidase_dim_dom"/>
</dbReference>